<evidence type="ECO:0000313" key="12">
    <source>
        <dbReference type="Proteomes" id="UP001596303"/>
    </source>
</evidence>
<dbReference type="InterPro" id="IPR044643">
    <property type="entry name" value="TrpF_fam"/>
</dbReference>
<evidence type="ECO:0000256" key="8">
    <source>
        <dbReference type="ARBA" id="ARBA00023235"/>
    </source>
</evidence>
<protein>
    <recommendedName>
        <fullName evidence="4 9">N-(5'-phosphoribosyl)anthranilate isomerase</fullName>
        <shortName evidence="9">PRAI</shortName>
        <ecNumber evidence="3 9">5.3.1.24</ecNumber>
    </recommendedName>
</protein>
<dbReference type="EMBL" id="JBHSSW010000012">
    <property type="protein sequence ID" value="MFC6198552.1"/>
    <property type="molecule type" value="Genomic_DNA"/>
</dbReference>
<evidence type="ECO:0000313" key="11">
    <source>
        <dbReference type="EMBL" id="MFC6198552.1"/>
    </source>
</evidence>
<dbReference type="EC" id="5.3.1.24" evidence="3 9"/>
<keyword evidence="5 9" id="KW-0028">Amino-acid biosynthesis</keyword>
<gene>
    <name evidence="9" type="primary">trpF</name>
    <name evidence="11" type="ORF">ACFQDM_10690</name>
</gene>
<evidence type="ECO:0000259" key="10">
    <source>
        <dbReference type="Pfam" id="PF00697"/>
    </source>
</evidence>
<evidence type="ECO:0000256" key="2">
    <source>
        <dbReference type="ARBA" id="ARBA00004664"/>
    </source>
</evidence>
<dbReference type="PANTHER" id="PTHR42894:SF1">
    <property type="entry name" value="N-(5'-PHOSPHORIBOSYL)ANTHRANILATE ISOMERASE"/>
    <property type="match status" value="1"/>
</dbReference>
<evidence type="ECO:0000256" key="7">
    <source>
        <dbReference type="ARBA" id="ARBA00023141"/>
    </source>
</evidence>
<evidence type="ECO:0000256" key="1">
    <source>
        <dbReference type="ARBA" id="ARBA00001164"/>
    </source>
</evidence>
<comment type="pathway">
    <text evidence="2 9">Amino-acid biosynthesis; L-tryptophan biosynthesis; L-tryptophan from chorismate: step 3/5.</text>
</comment>
<organism evidence="11 12">
    <name type="scientific">Ponticaulis profundi</name>
    <dbReference type="NCBI Taxonomy" id="2665222"/>
    <lineage>
        <taxon>Bacteria</taxon>
        <taxon>Pseudomonadati</taxon>
        <taxon>Pseudomonadota</taxon>
        <taxon>Alphaproteobacteria</taxon>
        <taxon>Hyphomonadales</taxon>
        <taxon>Hyphomonadaceae</taxon>
        <taxon>Ponticaulis</taxon>
    </lineage>
</organism>
<evidence type="ECO:0000256" key="6">
    <source>
        <dbReference type="ARBA" id="ARBA00022822"/>
    </source>
</evidence>
<comment type="catalytic activity">
    <reaction evidence="1 9">
        <text>N-(5-phospho-beta-D-ribosyl)anthranilate = 1-(2-carboxyphenylamino)-1-deoxy-D-ribulose 5-phosphate</text>
        <dbReference type="Rhea" id="RHEA:21540"/>
        <dbReference type="ChEBI" id="CHEBI:18277"/>
        <dbReference type="ChEBI" id="CHEBI:58613"/>
        <dbReference type="EC" id="5.3.1.24"/>
    </reaction>
</comment>
<keyword evidence="6 9" id="KW-0822">Tryptophan biosynthesis</keyword>
<feature type="domain" description="N-(5'phosphoribosyl) anthranilate isomerase (PRAI)" evidence="10">
    <location>
        <begin position="5"/>
        <end position="211"/>
    </location>
</feature>
<evidence type="ECO:0000256" key="9">
    <source>
        <dbReference type="HAMAP-Rule" id="MF_00135"/>
    </source>
</evidence>
<dbReference type="Proteomes" id="UP001596303">
    <property type="component" value="Unassembled WGS sequence"/>
</dbReference>
<dbReference type="InterPro" id="IPR011060">
    <property type="entry name" value="RibuloseP-bd_barrel"/>
</dbReference>
<dbReference type="PANTHER" id="PTHR42894">
    <property type="entry name" value="N-(5'-PHOSPHORIBOSYL)ANTHRANILATE ISOMERASE"/>
    <property type="match status" value="1"/>
</dbReference>
<dbReference type="RefSeq" id="WP_377378857.1">
    <property type="nucleotide sequence ID" value="NZ_JBHSSW010000012.1"/>
</dbReference>
<dbReference type="InterPro" id="IPR001240">
    <property type="entry name" value="PRAI_dom"/>
</dbReference>
<keyword evidence="7 9" id="KW-0057">Aromatic amino acid biosynthesis</keyword>
<evidence type="ECO:0000256" key="3">
    <source>
        <dbReference type="ARBA" id="ARBA00012572"/>
    </source>
</evidence>
<reference evidence="12" key="1">
    <citation type="journal article" date="2019" name="Int. J. Syst. Evol. Microbiol.">
        <title>The Global Catalogue of Microorganisms (GCM) 10K type strain sequencing project: providing services to taxonomists for standard genome sequencing and annotation.</title>
        <authorList>
            <consortium name="The Broad Institute Genomics Platform"/>
            <consortium name="The Broad Institute Genome Sequencing Center for Infectious Disease"/>
            <person name="Wu L."/>
            <person name="Ma J."/>
        </authorList>
    </citation>
    <scope>NUCLEOTIDE SEQUENCE [LARGE SCALE GENOMIC DNA]</scope>
    <source>
        <strain evidence="12">CGMCC-1.15741</strain>
    </source>
</reference>
<name>A0ABW1SA79_9PROT</name>
<dbReference type="GO" id="GO:0016853">
    <property type="term" value="F:isomerase activity"/>
    <property type="evidence" value="ECO:0007669"/>
    <property type="project" value="UniProtKB-KW"/>
</dbReference>
<comment type="caution">
    <text evidence="11">The sequence shown here is derived from an EMBL/GenBank/DDBJ whole genome shotgun (WGS) entry which is preliminary data.</text>
</comment>
<keyword evidence="12" id="KW-1185">Reference proteome</keyword>
<dbReference type="HAMAP" id="MF_00135">
    <property type="entry name" value="PRAI"/>
    <property type="match status" value="1"/>
</dbReference>
<dbReference type="InterPro" id="IPR013785">
    <property type="entry name" value="Aldolase_TIM"/>
</dbReference>
<accession>A0ABW1SA79</accession>
<comment type="similarity">
    <text evidence="9">Belongs to the TrpF family.</text>
</comment>
<evidence type="ECO:0000256" key="4">
    <source>
        <dbReference type="ARBA" id="ARBA00022272"/>
    </source>
</evidence>
<dbReference type="SUPFAM" id="SSF51366">
    <property type="entry name" value="Ribulose-phoshate binding barrel"/>
    <property type="match status" value="1"/>
</dbReference>
<dbReference type="Gene3D" id="3.20.20.70">
    <property type="entry name" value="Aldolase class I"/>
    <property type="match status" value="1"/>
</dbReference>
<dbReference type="CDD" id="cd00405">
    <property type="entry name" value="PRAI"/>
    <property type="match status" value="1"/>
</dbReference>
<keyword evidence="8 9" id="KW-0413">Isomerase</keyword>
<dbReference type="Pfam" id="PF00697">
    <property type="entry name" value="PRAI"/>
    <property type="match status" value="1"/>
</dbReference>
<evidence type="ECO:0000256" key="5">
    <source>
        <dbReference type="ARBA" id="ARBA00022605"/>
    </source>
</evidence>
<proteinExistence type="inferred from homology"/>
<sequence>MRTRVKICCISSIDEAQLAIRKGADAVGLVGAMPSGPGPISDQKIREIAAQIPPPIGCFLLTQEEKSDEIAEHLLRTGVPTVQLVRHLSIVETMHLDRVLLTTRRVQVIHMEGPEALDLIEKYEPHVHAFLLDSGKPGADIPELGGTGRTHDWELSRAFVEKAKKPVFLAGGLTPENVGDAIARVKPFGVDVCSGVRTNGHLDPKKLDAFMSAVRTADRHR</sequence>